<dbReference type="Gene3D" id="2.150.10.10">
    <property type="entry name" value="Serralysin-like metalloprotease, C-terminal"/>
    <property type="match status" value="1"/>
</dbReference>
<reference evidence="2 3" key="1">
    <citation type="submission" date="2017-02" db="EMBL/GenBank/DDBJ databases">
        <authorList>
            <person name="Peterson S.W."/>
        </authorList>
    </citation>
    <scope>NUCLEOTIDE SEQUENCE [LARGE SCALE GENOMIC DNA]</scope>
    <source>
        <strain evidence="2 3">DSM 22323</strain>
    </source>
</reference>
<keyword evidence="3" id="KW-1185">Reference proteome</keyword>
<dbReference type="OrthoDB" id="940811at2"/>
<organism evidence="2 3">
    <name type="scientific">Soonwooa buanensis</name>
    <dbReference type="NCBI Taxonomy" id="619805"/>
    <lineage>
        <taxon>Bacteria</taxon>
        <taxon>Pseudomonadati</taxon>
        <taxon>Bacteroidota</taxon>
        <taxon>Flavobacteriia</taxon>
        <taxon>Flavobacteriales</taxon>
        <taxon>Weeksellaceae</taxon>
        <taxon>Chryseobacterium group</taxon>
        <taxon>Soonwooa</taxon>
    </lineage>
</organism>
<evidence type="ECO:0000256" key="1">
    <source>
        <dbReference type="SAM" id="SignalP"/>
    </source>
</evidence>
<feature type="chain" id="PRO_5012346203" description="Head domain of trimeric autotransporter adhesin" evidence="1">
    <location>
        <begin position="20"/>
        <end position="738"/>
    </location>
</feature>
<accession>A0A1T5G2Q5</accession>
<evidence type="ECO:0000313" key="2">
    <source>
        <dbReference type="EMBL" id="SKC02718.1"/>
    </source>
</evidence>
<gene>
    <name evidence="2" type="ORF">SAMN05660477_02534</name>
</gene>
<dbReference type="STRING" id="619805.SAMN05660477_02534"/>
<dbReference type="Proteomes" id="UP000191112">
    <property type="component" value="Unassembled WGS sequence"/>
</dbReference>
<dbReference type="EMBL" id="FUYZ01000009">
    <property type="protein sequence ID" value="SKC02718.1"/>
    <property type="molecule type" value="Genomic_DNA"/>
</dbReference>
<keyword evidence="1" id="KW-0732">Signal</keyword>
<dbReference type="InterPro" id="IPR011049">
    <property type="entry name" value="Serralysin-like_metalloprot_C"/>
</dbReference>
<evidence type="ECO:0000313" key="3">
    <source>
        <dbReference type="Proteomes" id="UP000191112"/>
    </source>
</evidence>
<dbReference type="RefSeq" id="WP_079667728.1">
    <property type="nucleotide sequence ID" value="NZ_FUYZ01000009.1"/>
</dbReference>
<feature type="signal peptide" evidence="1">
    <location>
        <begin position="1"/>
        <end position="19"/>
    </location>
</feature>
<dbReference type="AlphaFoldDB" id="A0A1T5G2Q5"/>
<name>A0A1T5G2Q5_9FLAO</name>
<evidence type="ECO:0008006" key="4">
    <source>
        <dbReference type="Google" id="ProtNLM"/>
    </source>
</evidence>
<protein>
    <recommendedName>
        <fullName evidence="4">Head domain of trimeric autotransporter adhesin</fullName>
    </recommendedName>
</protein>
<proteinExistence type="predicted"/>
<sequence length="738" mass="75943">MKKRILSIALLCSFLFASAQVGIDTTAPYSTLHVREKRNTANTNTATAKDGIIPPSLTKKELSLKASGTYSSSQNGAMVFVTDVSLATIATDPSFAQVSNIDSAGYYYYSSTANKWIKLTPNVPIQDLRMLTNNNHVTQDAGFGSNGTSLGTGTDNIAIGKDGQKSITTGTRNISLGTNVLSSNTTGNSAIGIGYNALSKVIATTSATAPIAIGESALQNLTSGDSMLAIGNNALSTFTNGGHYSIAIGNNALAANNNSWNTAVGVNSLQSATGSNNSAFGYRTGTSMTTGVNNTYIGASTAVFLKSSVDHNQNTFVGSQITQNTSGTTPGFDVKYDGVSALGATSLQKLPTTLNAISQSSFLGTNATVAPSYTETSLNFGTAIGAQAKVGASNSIVLGRLPNSTLDNNGIPTTNPQDNVGIGVIAPTNALHVKTTATADPVRIEGLQAETGTTNNVLVVDGTGVIKTASRNSMSGGATVTASNGLTKSTNDIQLGGPLSKATTIAQGANPIAFTSTATNAFSVDGSTLSVDAANHRVGIGTTTPAQKLHVSSGNVQINDINTNIGTSGTDRQVVADANGVLKTINFGNYTVFHAQLKATQSIPANTVTTLLYNSPVTNSGLYSYNTDTGILTFNESGNYLITMQAGFAGLQEKSQLVLGIRTITTDVYLGRGSHYNAVPTSTALGELMSYTTMLQVTSGQQIKFTAVVNIGTTNTVLKDETGGTGSGNVTNVTIQKI</sequence>